<evidence type="ECO:0000256" key="8">
    <source>
        <dbReference type="ARBA" id="ARBA00023136"/>
    </source>
</evidence>
<evidence type="ECO:0000256" key="1">
    <source>
        <dbReference type="ARBA" id="ARBA00004651"/>
    </source>
</evidence>
<dbReference type="GO" id="GO:0015764">
    <property type="term" value="P:N-acetylglucosamine transport"/>
    <property type="evidence" value="ECO:0007669"/>
    <property type="project" value="TreeGrafter"/>
</dbReference>
<feature type="transmembrane region" description="Helical" evidence="10">
    <location>
        <begin position="270"/>
        <end position="291"/>
    </location>
</feature>
<dbReference type="OrthoDB" id="9797715at2"/>
<feature type="transmembrane region" description="Helical" evidence="10">
    <location>
        <begin position="173"/>
        <end position="196"/>
    </location>
</feature>
<keyword evidence="4" id="KW-0762">Sugar transport</keyword>
<feature type="domain" description="PTS EIIC type-1" evidence="11">
    <location>
        <begin position="16"/>
        <end position="412"/>
    </location>
</feature>
<feature type="transmembrane region" description="Helical" evidence="10">
    <location>
        <begin position="108"/>
        <end position="129"/>
    </location>
</feature>
<feature type="transmembrane region" description="Helical" evidence="10">
    <location>
        <begin position="380"/>
        <end position="400"/>
    </location>
</feature>
<accession>A0A3N4ZXY4</accession>
<keyword evidence="7 10" id="KW-1133">Transmembrane helix</keyword>
<reference evidence="12 13" key="1">
    <citation type="submission" date="2018-11" db="EMBL/GenBank/DDBJ databases">
        <title>Sequencing the genomes of 1000 actinobacteria strains.</title>
        <authorList>
            <person name="Klenk H.-P."/>
        </authorList>
    </citation>
    <scope>NUCLEOTIDE SEQUENCE [LARGE SCALE GENOMIC DNA]</scope>
    <source>
        <strain evidence="12 13">DSM 14418</strain>
    </source>
</reference>
<evidence type="ECO:0000256" key="7">
    <source>
        <dbReference type="ARBA" id="ARBA00022989"/>
    </source>
</evidence>
<keyword evidence="3" id="KW-1003">Cell membrane</keyword>
<dbReference type="AlphaFoldDB" id="A0A3N4ZXY4"/>
<dbReference type="Pfam" id="PF02378">
    <property type="entry name" value="PTS_EIIC"/>
    <property type="match status" value="1"/>
</dbReference>
<comment type="caution">
    <text evidence="12">The sequence shown here is derived from an EMBL/GenBank/DDBJ whole genome shotgun (WGS) entry which is preliminary data.</text>
</comment>
<dbReference type="GO" id="GO:0005886">
    <property type="term" value="C:plasma membrane"/>
    <property type="evidence" value="ECO:0007669"/>
    <property type="project" value="UniProtKB-SubCell"/>
</dbReference>
<feature type="transmembrane region" description="Helical" evidence="10">
    <location>
        <begin position="29"/>
        <end position="48"/>
    </location>
</feature>
<dbReference type="InterPro" id="IPR013013">
    <property type="entry name" value="PTS_EIIC_1"/>
</dbReference>
<evidence type="ECO:0000256" key="10">
    <source>
        <dbReference type="SAM" id="Phobius"/>
    </source>
</evidence>
<evidence type="ECO:0000256" key="9">
    <source>
        <dbReference type="SAM" id="MobiDB-lite"/>
    </source>
</evidence>
<dbReference type="GO" id="GO:0009401">
    <property type="term" value="P:phosphoenolpyruvate-dependent sugar phosphotransferase system"/>
    <property type="evidence" value="ECO:0007669"/>
    <property type="project" value="UniProtKB-KW"/>
</dbReference>
<gene>
    <name evidence="12" type="ORF">EDD32_0339</name>
</gene>
<organism evidence="12 13">
    <name type="scientific">Georgenia muralis</name>
    <dbReference type="NCBI Taxonomy" id="154117"/>
    <lineage>
        <taxon>Bacteria</taxon>
        <taxon>Bacillati</taxon>
        <taxon>Actinomycetota</taxon>
        <taxon>Actinomycetes</taxon>
        <taxon>Micrococcales</taxon>
        <taxon>Bogoriellaceae</taxon>
        <taxon>Georgenia</taxon>
    </lineage>
</organism>
<evidence type="ECO:0000256" key="3">
    <source>
        <dbReference type="ARBA" id="ARBA00022475"/>
    </source>
</evidence>
<dbReference type="GO" id="GO:0008982">
    <property type="term" value="F:protein-N(PI)-phosphohistidine-sugar phosphotransferase activity"/>
    <property type="evidence" value="ECO:0007669"/>
    <property type="project" value="InterPro"/>
</dbReference>
<comment type="subcellular location">
    <subcellularLocation>
        <location evidence="1">Cell membrane</location>
        <topology evidence="1">Multi-pass membrane protein</topology>
    </subcellularLocation>
</comment>
<sequence length="510" mass="54254">MTTAAAGAPAREKRHIPGFAQAQRVGRSLMLPIAALPAAGLLLRFGQADMLGAEGVSSWDGFGWMQPVADVLAAAGGALFNNLPLIFAIGVAIGYARKSDGSTALAGLIGYLTFDAVLGSLAPYFGAGAEGEETINYGVLGGITIGIIAALLWQRFYRTKLPPYLAFFGGRRLVPIITAWVAVVVGVLFALIYPAFDAVIGAFSEWVTGESNTVIGGFVFGTLNRLLIPFGLHHLLNSLPWFQFGEFTNPTTGEVAQGDLFRFFAGDPTAGTFMTGFFPIMMFALPAAALAIWRTSRPERRKVTGGIMLSVALTSFLTGITEPLEYAFAYVAFPLYVVHAVLTGTSLALVNALGIKDGFTFSAGGIDYLLNFGIATNPLWIIPIGLGYAVIYFLLFTWAIKRFNLRTPGREEDGAEGTGAPSVFDEAQEAAAVSTGARAAQERAADDPDRVPTTTPSAYHDPARAVGKAYEERRGERAAADAATDPGKAAPEIDRDVRDTGTAYPENRER</sequence>
<feature type="transmembrane region" description="Helical" evidence="10">
    <location>
        <begin position="135"/>
        <end position="153"/>
    </location>
</feature>
<feature type="compositionally biased region" description="Basic and acidic residues" evidence="9">
    <location>
        <begin position="440"/>
        <end position="450"/>
    </location>
</feature>
<dbReference type="PANTHER" id="PTHR30009">
    <property type="entry name" value="CYTOCHROME C-TYPE SYNTHESIS PROTEIN AND PTS TRANSMEMBRANE COMPONENT"/>
    <property type="match status" value="1"/>
</dbReference>
<evidence type="ECO:0000256" key="5">
    <source>
        <dbReference type="ARBA" id="ARBA00022683"/>
    </source>
</evidence>
<dbReference type="PANTHER" id="PTHR30009:SF4">
    <property type="entry name" value="PTS SYSTEM N-ACETYLGLUCOSAMINE-SPECIFIC EIICBA COMPONENT"/>
    <property type="match status" value="1"/>
</dbReference>
<keyword evidence="6 10" id="KW-0812">Transmembrane</keyword>
<dbReference type="EMBL" id="RKRA01000001">
    <property type="protein sequence ID" value="RPF25925.1"/>
    <property type="molecule type" value="Genomic_DNA"/>
</dbReference>
<evidence type="ECO:0000256" key="6">
    <source>
        <dbReference type="ARBA" id="ARBA00022692"/>
    </source>
</evidence>
<name>A0A3N4ZXY4_9MICO</name>
<evidence type="ECO:0000256" key="2">
    <source>
        <dbReference type="ARBA" id="ARBA00022448"/>
    </source>
</evidence>
<evidence type="ECO:0000313" key="12">
    <source>
        <dbReference type="EMBL" id="RPF25925.1"/>
    </source>
</evidence>
<dbReference type="InterPro" id="IPR050429">
    <property type="entry name" value="PTS_Glucose_EIICBA"/>
</dbReference>
<dbReference type="GO" id="GO:0090563">
    <property type="term" value="F:protein-phosphocysteine-sugar phosphotransferase activity"/>
    <property type="evidence" value="ECO:0007669"/>
    <property type="project" value="TreeGrafter"/>
</dbReference>
<proteinExistence type="predicted"/>
<feature type="transmembrane region" description="Helical" evidence="10">
    <location>
        <begin position="68"/>
        <end position="96"/>
    </location>
</feature>
<evidence type="ECO:0000259" key="11">
    <source>
        <dbReference type="PROSITE" id="PS51103"/>
    </source>
</evidence>
<keyword evidence="5" id="KW-0598">Phosphotransferase system</keyword>
<keyword evidence="8 10" id="KW-0472">Membrane</keyword>
<feature type="compositionally biased region" description="Basic and acidic residues" evidence="9">
    <location>
        <begin position="469"/>
        <end position="479"/>
    </location>
</feature>
<evidence type="ECO:0000313" key="13">
    <source>
        <dbReference type="Proteomes" id="UP000280726"/>
    </source>
</evidence>
<protein>
    <submittedName>
        <fullName evidence="12">PTS system N-acetylglucosamine-specific IIC component (Glc family)</fullName>
    </submittedName>
</protein>
<feature type="compositionally biased region" description="Low complexity" evidence="9">
    <location>
        <begin position="480"/>
        <end position="490"/>
    </location>
</feature>
<dbReference type="InterPro" id="IPR003352">
    <property type="entry name" value="PTS_EIIC"/>
</dbReference>
<dbReference type="RefSeq" id="WP_123914061.1">
    <property type="nucleotide sequence ID" value="NZ_RKRA01000001.1"/>
</dbReference>
<dbReference type="PROSITE" id="PS51103">
    <property type="entry name" value="PTS_EIIC_TYPE_1"/>
    <property type="match status" value="1"/>
</dbReference>
<dbReference type="Proteomes" id="UP000280726">
    <property type="component" value="Unassembled WGS sequence"/>
</dbReference>
<keyword evidence="13" id="KW-1185">Reference proteome</keyword>
<feature type="transmembrane region" description="Helical" evidence="10">
    <location>
        <begin position="327"/>
        <end position="350"/>
    </location>
</feature>
<feature type="region of interest" description="Disordered" evidence="9">
    <location>
        <begin position="435"/>
        <end position="510"/>
    </location>
</feature>
<evidence type="ECO:0000256" key="4">
    <source>
        <dbReference type="ARBA" id="ARBA00022597"/>
    </source>
</evidence>
<keyword evidence="2" id="KW-0813">Transport</keyword>